<evidence type="ECO:0000256" key="1">
    <source>
        <dbReference type="SAM" id="MobiDB-lite"/>
    </source>
</evidence>
<reference evidence="2" key="1">
    <citation type="submission" date="2014-11" db="EMBL/GenBank/DDBJ databases">
        <authorList>
            <person name="Otto D Thomas"/>
            <person name="Naeem Raeece"/>
        </authorList>
    </citation>
    <scope>NUCLEOTIDE SEQUENCE</scope>
</reference>
<evidence type="ECO:0000313" key="2">
    <source>
        <dbReference type="EMBL" id="CEM32037.1"/>
    </source>
</evidence>
<protein>
    <recommendedName>
        <fullName evidence="3">IBB domain-containing protein</fullName>
    </recommendedName>
</protein>
<feature type="compositionally biased region" description="Basic and acidic residues" evidence="1">
    <location>
        <begin position="7"/>
        <end position="58"/>
    </location>
</feature>
<dbReference type="EMBL" id="CDMZ01001402">
    <property type="protein sequence ID" value="CEM32037.1"/>
    <property type="molecule type" value="Genomic_DNA"/>
</dbReference>
<dbReference type="PROSITE" id="PS50096">
    <property type="entry name" value="IQ"/>
    <property type="match status" value="1"/>
</dbReference>
<evidence type="ECO:0008006" key="3">
    <source>
        <dbReference type="Google" id="ProtNLM"/>
    </source>
</evidence>
<sequence>MGCGGSTKKDAAKIKAAEQELAQKQEKERQEKAQREEEERKRREKEEEQRKKDEEEAATKIQAMYKGGAVRESLKEVINEGSTTTEGRMVQRLRSAKTTEQKKQELWNIFEMLELLDPNARAERVRDNFVEANLVETCVECIEQLDVQDIENVRTVSWAINVLVQLTMNDSTVPILLKCESIEASCSALRKIRQELQYNAETWAVVSAAFRLLFAVVADDTECITRWTESGALAYALDVAETELRGGGVPDEGVIWSLAALRSIARDKAFGRDPEFGERGLRIGLGFVHKSARDAIRGQKKDELLAEHALALLANLQQGESRNTERLHAIDQQVWRAIVDLVGKLEEDPDVVYQGLFALGIGAANAEELRIAILTAGARDLAENICQKEVAEYNEKVMLFAKSLFTILNKAAMQLETALQ</sequence>
<organism evidence="2">
    <name type="scientific">Chromera velia CCMP2878</name>
    <dbReference type="NCBI Taxonomy" id="1169474"/>
    <lineage>
        <taxon>Eukaryota</taxon>
        <taxon>Sar</taxon>
        <taxon>Alveolata</taxon>
        <taxon>Colpodellida</taxon>
        <taxon>Chromeraceae</taxon>
        <taxon>Chromera</taxon>
    </lineage>
</organism>
<proteinExistence type="predicted"/>
<name>A0A0G4GPD6_9ALVE</name>
<feature type="region of interest" description="Disordered" evidence="1">
    <location>
        <begin position="1"/>
        <end position="58"/>
    </location>
</feature>
<dbReference type="InterPro" id="IPR016024">
    <property type="entry name" value="ARM-type_fold"/>
</dbReference>
<accession>A0A0G4GPD6</accession>
<gene>
    <name evidence="2" type="ORF">Cvel_5003</name>
</gene>
<dbReference type="AlphaFoldDB" id="A0A0G4GPD6"/>
<dbReference type="Gene3D" id="1.25.10.10">
    <property type="entry name" value="Leucine-rich Repeat Variant"/>
    <property type="match status" value="1"/>
</dbReference>
<dbReference type="InterPro" id="IPR011989">
    <property type="entry name" value="ARM-like"/>
</dbReference>
<dbReference type="SUPFAM" id="SSF48371">
    <property type="entry name" value="ARM repeat"/>
    <property type="match status" value="1"/>
</dbReference>
<dbReference type="VEuPathDB" id="CryptoDB:Cvel_5003"/>